<dbReference type="InterPro" id="IPR000210">
    <property type="entry name" value="BTB/POZ_dom"/>
</dbReference>
<protein>
    <recommendedName>
        <fullName evidence="1">BTB domain-containing protein</fullName>
    </recommendedName>
</protein>
<dbReference type="Pfam" id="PF00651">
    <property type="entry name" value="BTB"/>
    <property type="match status" value="1"/>
</dbReference>
<name>A0A166ZU22_COLIC</name>
<comment type="caution">
    <text evidence="2">The sequence shown here is derived from an EMBL/GenBank/DDBJ whole genome shotgun (WGS) entry which is preliminary data.</text>
</comment>
<evidence type="ECO:0000313" key="2">
    <source>
        <dbReference type="EMBL" id="KZL79367.1"/>
    </source>
</evidence>
<dbReference type="SUPFAM" id="SSF54695">
    <property type="entry name" value="POZ domain"/>
    <property type="match status" value="1"/>
</dbReference>
<feature type="domain" description="BTB" evidence="1">
    <location>
        <begin position="20"/>
        <end position="89"/>
    </location>
</feature>
<dbReference type="Proteomes" id="UP000076584">
    <property type="component" value="Unassembled WGS sequence"/>
</dbReference>
<dbReference type="STRING" id="1573173.A0A166ZU22"/>
<proteinExistence type="predicted"/>
<dbReference type="EMBL" id="LFIW01002106">
    <property type="protein sequence ID" value="KZL79367.1"/>
    <property type="molecule type" value="Genomic_DNA"/>
</dbReference>
<evidence type="ECO:0000313" key="3">
    <source>
        <dbReference type="Proteomes" id="UP000076584"/>
    </source>
</evidence>
<gene>
    <name evidence="2" type="ORF">CI238_01325</name>
</gene>
<sequence length="258" mass="29373">MTPKGEIGMEEHPSSFIQSRIIKFIIGEDEVECNVHEAAIANLSEPLWALVTNGMKESVRGKVVWKDVEMDIFTKLMEYAYADDFSIIDHEENLSGVGMSLKDYVEENTESGMAGYEFAEQHFFNEDDDTSKNDEGETNQTIHHSQKHYMSHVRLYIFAGRCAIFGLMNLCIQKIRRMLANNPIYDDLFATIWALLEFIWPRTSSNDMLRELLLQYLLVNLEKALKSPQAASVFKSTPEIPAALMLLAPEGHWASVSI</sequence>
<keyword evidence="3" id="KW-1185">Reference proteome</keyword>
<dbReference type="PROSITE" id="PS50097">
    <property type="entry name" value="BTB"/>
    <property type="match status" value="1"/>
</dbReference>
<dbReference type="InterPro" id="IPR011333">
    <property type="entry name" value="SKP1/BTB/POZ_sf"/>
</dbReference>
<dbReference type="PANTHER" id="PTHR47843">
    <property type="entry name" value="BTB DOMAIN-CONTAINING PROTEIN-RELATED"/>
    <property type="match status" value="1"/>
</dbReference>
<organism evidence="2 3">
    <name type="scientific">Colletotrichum incanum</name>
    <name type="common">Soybean anthracnose fungus</name>
    <dbReference type="NCBI Taxonomy" id="1573173"/>
    <lineage>
        <taxon>Eukaryota</taxon>
        <taxon>Fungi</taxon>
        <taxon>Dikarya</taxon>
        <taxon>Ascomycota</taxon>
        <taxon>Pezizomycotina</taxon>
        <taxon>Sordariomycetes</taxon>
        <taxon>Hypocreomycetidae</taxon>
        <taxon>Glomerellales</taxon>
        <taxon>Glomerellaceae</taxon>
        <taxon>Colletotrichum</taxon>
        <taxon>Colletotrichum spaethianum species complex</taxon>
    </lineage>
</organism>
<dbReference type="Gene3D" id="3.30.710.10">
    <property type="entry name" value="Potassium Channel Kv1.1, Chain A"/>
    <property type="match status" value="1"/>
</dbReference>
<dbReference type="AlphaFoldDB" id="A0A166ZU22"/>
<reference evidence="2 3" key="1">
    <citation type="submission" date="2015-06" db="EMBL/GenBank/DDBJ databases">
        <title>Survival trade-offs in plant roots during colonization by closely related pathogenic and mutualistic fungi.</title>
        <authorList>
            <person name="Hacquard S."/>
            <person name="Kracher B."/>
            <person name="Hiruma K."/>
            <person name="Weinman A."/>
            <person name="Muench P."/>
            <person name="Garrido Oter R."/>
            <person name="Ver Loren van Themaat E."/>
            <person name="Dallerey J.-F."/>
            <person name="Damm U."/>
            <person name="Henrissat B."/>
            <person name="Lespinet O."/>
            <person name="Thon M."/>
            <person name="Kemen E."/>
            <person name="McHardy A.C."/>
            <person name="Schulze-Lefert P."/>
            <person name="O'Connell R.J."/>
        </authorList>
    </citation>
    <scope>NUCLEOTIDE SEQUENCE [LARGE SCALE GENOMIC DNA]</scope>
    <source>
        <strain evidence="2 3">MAFF 238704</strain>
    </source>
</reference>
<accession>A0A166ZU22</accession>
<evidence type="ECO:0000259" key="1">
    <source>
        <dbReference type="PROSITE" id="PS50097"/>
    </source>
</evidence>